<organism evidence="3">
    <name type="scientific">Onchocerca ochengi</name>
    <name type="common">Filarial nematode worm</name>
    <dbReference type="NCBI Taxonomy" id="42157"/>
    <lineage>
        <taxon>Eukaryota</taxon>
        <taxon>Metazoa</taxon>
        <taxon>Ecdysozoa</taxon>
        <taxon>Nematoda</taxon>
        <taxon>Chromadorea</taxon>
        <taxon>Rhabditida</taxon>
        <taxon>Spirurina</taxon>
        <taxon>Spiruromorpha</taxon>
        <taxon>Filarioidea</taxon>
        <taxon>Onchocercidae</taxon>
        <taxon>Onchocerca</taxon>
    </lineage>
</organism>
<dbReference type="EMBL" id="UYRW01000243">
    <property type="protein sequence ID" value="VDK64895.1"/>
    <property type="molecule type" value="Genomic_DNA"/>
</dbReference>
<accession>A0A182E1E1</accession>
<dbReference type="WBParaSite" id="nOo.2.0.1.t01777-RA">
    <property type="protein sequence ID" value="nOo.2.0.1.t01777-RA"/>
    <property type="gene ID" value="nOo.2.0.1.g01777"/>
</dbReference>
<evidence type="ECO:0000313" key="3">
    <source>
        <dbReference type="WBParaSite" id="nOo.2.0.1.t01777-RA"/>
    </source>
</evidence>
<protein>
    <submittedName>
        <fullName evidence="1 3">Uncharacterized protein</fullName>
    </submittedName>
</protein>
<evidence type="ECO:0000313" key="1">
    <source>
        <dbReference type="EMBL" id="VDK64895.1"/>
    </source>
</evidence>
<reference evidence="1 2" key="2">
    <citation type="submission" date="2018-08" db="EMBL/GenBank/DDBJ databases">
        <authorList>
            <person name="Laetsch R D."/>
            <person name="Stevens L."/>
            <person name="Kumar S."/>
            <person name="Blaxter L. M."/>
        </authorList>
    </citation>
    <scope>NUCLEOTIDE SEQUENCE [LARGE SCALE GENOMIC DNA]</scope>
</reference>
<dbReference type="Proteomes" id="UP000271087">
    <property type="component" value="Unassembled WGS sequence"/>
</dbReference>
<sequence length="100" mass="11421">MGSRQSQLLNRQQQQLGRRRQHLHFHHLLTKSASIYLQLSSTPFPMNKPIAIFKLLWVDLVRAPFTSAEFTSLKLTVTTGGKYFGGRFGYSISNTVLELL</sequence>
<name>A0A182E1E1_ONCOC</name>
<keyword evidence="2" id="KW-1185">Reference proteome</keyword>
<proteinExistence type="predicted"/>
<evidence type="ECO:0000313" key="2">
    <source>
        <dbReference type="Proteomes" id="UP000271087"/>
    </source>
</evidence>
<gene>
    <name evidence="1" type="ORF">NOO_LOCUS1777</name>
</gene>
<reference evidence="3" key="1">
    <citation type="submission" date="2016-06" db="UniProtKB">
        <authorList>
            <consortium name="WormBaseParasite"/>
        </authorList>
    </citation>
    <scope>IDENTIFICATION</scope>
</reference>
<dbReference type="AlphaFoldDB" id="A0A182E1E1"/>